<feature type="region of interest" description="Disordered" evidence="2">
    <location>
        <begin position="355"/>
        <end position="413"/>
    </location>
</feature>
<feature type="compositionally biased region" description="Acidic residues" evidence="2">
    <location>
        <begin position="702"/>
        <end position="715"/>
    </location>
</feature>
<feature type="region of interest" description="Disordered" evidence="2">
    <location>
        <begin position="140"/>
        <end position="281"/>
    </location>
</feature>
<accession>A0A8H7Y657</accession>
<feature type="region of interest" description="Disordered" evidence="2">
    <location>
        <begin position="556"/>
        <end position="611"/>
    </location>
</feature>
<dbReference type="AlphaFoldDB" id="A0A8H7Y657"/>
<feature type="region of interest" description="Disordered" evidence="2">
    <location>
        <begin position="636"/>
        <end position="721"/>
    </location>
</feature>
<feature type="compositionally biased region" description="Polar residues" evidence="2">
    <location>
        <begin position="572"/>
        <end position="592"/>
    </location>
</feature>
<feature type="compositionally biased region" description="Polar residues" evidence="2">
    <location>
        <begin position="652"/>
        <end position="661"/>
    </location>
</feature>
<sequence>MTSNTISTIESFETAIRTLEQHVLKGLEQGDIAEVMATYIDLAKSIANEARKPMFKEIKEKPTNQFLFDFLLAYGKARHQGQHRSANFLTSMKDLAHRAQQTIRPAVLEGTPAFYSSQDLNLTKKLANDQQNVNLNHHIRHSAREQRRRSANENHRQVKGKRRLASTPQRHKIEGNVEDHLLTEASPLDRPSKRRRIQPVLSSQVPKSFREIEDSSGSDGEDYMPSDVSVQSNEDKEISTAKPNLHSQRITRQKSRGISSQPANGAGARSKKKDDRAPPKATQLVHVDRCSMCVKHGRNCRVTFTTDSCYYCGKHRRRCEGRGQALERCSVEDNESIATSVAEERHDKRPYGFIVNTDGKDAPKSVPHQDAGTGGKRHAKEKILPTPAPKPSTSNEKKRTQEPATSDKVPTAKRDQTKILHNIEQILNSWTEWLGDDVAQANGIRPTPSLPSRPAYIRNWEEDIEHEEPAENETIEERMDRLERRMAIMTKAMKKFDEQFVKNDHGFDYMAGKFAFFTAAIQVLEDQFSIVNHYHDAVLKKLTGLDAQVQIHGLELYGPQDSDSDAEKKTDNTLNNRPRPQEQQNTGQNPQVTPVDPSNREPPTDIDKSYIPVHSAEKLIASQTYWIGGTEDEPIDLEQIPSQKGPCDHVSPNGTSSNADGSNHGLDGGETYTNRKDILRREADDVVKPGEVVKNGQAGDVEGGEGDNSAEDGEGREDRNCNECSEGAHVVESGDGDEAVGVGEDVDVGEAIVVNKNVAMIGEGVEVGEGSKAAGEGGAVKRRAKVIRWARAIRRPKVIRRARVTKVIRWARVIRRSRVMMLAVHL</sequence>
<feature type="compositionally biased region" description="Basic and acidic residues" evidence="2">
    <location>
        <begin position="142"/>
        <end position="156"/>
    </location>
</feature>
<feature type="compositionally biased region" description="Basic and acidic residues" evidence="2">
    <location>
        <begin position="673"/>
        <end position="688"/>
    </location>
</feature>
<dbReference type="EMBL" id="JAFIQS010000003">
    <property type="protein sequence ID" value="KAG5172051.1"/>
    <property type="molecule type" value="Genomic_DNA"/>
</dbReference>
<evidence type="ECO:0000256" key="1">
    <source>
        <dbReference type="SAM" id="Coils"/>
    </source>
</evidence>
<proteinExistence type="predicted"/>
<feature type="coiled-coil region" evidence="1">
    <location>
        <begin position="472"/>
        <end position="499"/>
    </location>
</feature>
<protein>
    <submittedName>
        <fullName evidence="3">Uncharacterized protein</fullName>
    </submittedName>
</protein>
<feature type="compositionally biased region" description="Basic and acidic residues" evidence="2">
    <location>
        <begin position="598"/>
        <end position="608"/>
    </location>
</feature>
<feature type="compositionally biased region" description="Acidic residues" evidence="2">
    <location>
        <begin position="214"/>
        <end position="224"/>
    </location>
</feature>
<evidence type="ECO:0000256" key="2">
    <source>
        <dbReference type="SAM" id="MobiDB-lite"/>
    </source>
</evidence>
<feature type="compositionally biased region" description="Basic and acidic residues" evidence="2">
    <location>
        <begin position="171"/>
        <end position="182"/>
    </location>
</feature>
<evidence type="ECO:0000313" key="3">
    <source>
        <dbReference type="EMBL" id="KAG5172051.1"/>
    </source>
</evidence>
<gene>
    <name evidence="3" type="ORF">JR316_004140</name>
</gene>
<reference evidence="3" key="1">
    <citation type="submission" date="2021-02" db="EMBL/GenBank/DDBJ databases">
        <title>Psilocybe cubensis genome.</title>
        <authorList>
            <person name="Mckernan K.J."/>
            <person name="Crawford S."/>
            <person name="Trippe A."/>
            <person name="Kane L.T."/>
            <person name="Mclaughlin S."/>
        </authorList>
    </citation>
    <scope>NUCLEOTIDE SEQUENCE [LARGE SCALE GENOMIC DNA]</scope>
    <source>
        <strain evidence="3">MGC-MH-2018</strain>
    </source>
</reference>
<organism evidence="3">
    <name type="scientific">Psilocybe cubensis</name>
    <name type="common">Psychedelic mushroom</name>
    <name type="synonym">Stropharia cubensis</name>
    <dbReference type="NCBI Taxonomy" id="181762"/>
    <lineage>
        <taxon>Eukaryota</taxon>
        <taxon>Fungi</taxon>
        <taxon>Dikarya</taxon>
        <taxon>Basidiomycota</taxon>
        <taxon>Agaricomycotina</taxon>
        <taxon>Agaricomycetes</taxon>
        <taxon>Agaricomycetidae</taxon>
        <taxon>Agaricales</taxon>
        <taxon>Agaricineae</taxon>
        <taxon>Strophariaceae</taxon>
        <taxon>Psilocybe</taxon>
    </lineage>
</organism>
<keyword evidence="1" id="KW-0175">Coiled coil</keyword>
<name>A0A8H7Y657_PSICU</name>
<comment type="caution">
    <text evidence="3">The sequence shown here is derived from an EMBL/GenBank/DDBJ whole genome shotgun (WGS) entry which is preliminary data.</text>
</comment>